<accession>A0A8J3R1K4</accession>
<keyword evidence="4" id="KW-1185">Reference proteome</keyword>
<dbReference type="EMBL" id="BONZ01000089">
    <property type="protein sequence ID" value="GIH20114.1"/>
    <property type="molecule type" value="Genomic_DNA"/>
</dbReference>
<protein>
    <recommendedName>
        <fullName evidence="2">Methyltransferase domain-containing protein</fullName>
    </recommendedName>
</protein>
<feature type="compositionally biased region" description="Low complexity" evidence="1">
    <location>
        <begin position="181"/>
        <end position="210"/>
    </location>
</feature>
<dbReference type="AlphaFoldDB" id="A0A8J3R1K4"/>
<dbReference type="Proteomes" id="UP000642748">
    <property type="component" value="Unassembled WGS sequence"/>
</dbReference>
<feature type="region of interest" description="Disordered" evidence="1">
    <location>
        <begin position="180"/>
        <end position="219"/>
    </location>
</feature>
<dbReference type="InterPro" id="IPR029063">
    <property type="entry name" value="SAM-dependent_MTases_sf"/>
</dbReference>
<feature type="compositionally biased region" description="Basic and acidic residues" evidence="1">
    <location>
        <begin position="10"/>
        <end position="23"/>
    </location>
</feature>
<dbReference type="SUPFAM" id="SSF53335">
    <property type="entry name" value="S-adenosyl-L-methionine-dependent methyltransferases"/>
    <property type="match status" value="1"/>
</dbReference>
<dbReference type="RefSeq" id="WP_203923552.1">
    <property type="nucleotide sequence ID" value="NZ_BONZ01000089.1"/>
</dbReference>
<organism evidence="3 4">
    <name type="scientific">Rugosimonospora africana</name>
    <dbReference type="NCBI Taxonomy" id="556532"/>
    <lineage>
        <taxon>Bacteria</taxon>
        <taxon>Bacillati</taxon>
        <taxon>Actinomycetota</taxon>
        <taxon>Actinomycetes</taxon>
        <taxon>Micromonosporales</taxon>
        <taxon>Micromonosporaceae</taxon>
        <taxon>Rugosimonospora</taxon>
    </lineage>
</organism>
<sequence>MTPDGPDTAAEVRDTGVEARDTAAEVRSNRVAWEAASQKHVREYADHLRQARDGSSLFPRERELLEPLLRSRPEVVHLQSGHGLDDVALAMAGAASVVSVDFSEVAATAAQRRADELGVACRYLIAQLPGAPLRDGCADLVYTGKGALIWMPGPATWRACSGRRATCSCTKRIRRYRCGRGTRTNPGSVPTAATSGAATSTTPSRPAVRWSSRRRSGRS</sequence>
<dbReference type="Gene3D" id="3.40.50.150">
    <property type="entry name" value="Vaccinia Virus protein VP39"/>
    <property type="match status" value="1"/>
</dbReference>
<reference evidence="3" key="1">
    <citation type="submission" date="2021-01" db="EMBL/GenBank/DDBJ databases">
        <title>Whole genome shotgun sequence of Rugosimonospora africana NBRC 104875.</title>
        <authorList>
            <person name="Komaki H."/>
            <person name="Tamura T."/>
        </authorList>
    </citation>
    <scope>NUCLEOTIDE SEQUENCE</scope>
    <source>
        <strain evidence="3">NBRC 104875</strain>
    </source>
</reference>
<feature type="domain" description="Methyltransferase" evidence="2">
    <location>
        <begin position="77"/>
        <end position="155"/>
    </location>
</feature>
<evidence type="ECO:0000256" key="1">
    <source>
        <dbReference type="SAM" id="MobiDB-lite"/>
    </source>
</evidence>
<gene>
    <name evidence="3" type="ORF">Raf01_82860</name>
</gene>
<comment type="caution">
    <text evidence="3">The sequence shown here is derived from an EMBL/GenBank/DDBJ whole genome shotgun (WGS) entry which is preliminary data.</text>
</comment>
<feature type="region of interest" description="Disordered" evidence="1">
    <location>
        <begin position="1"/>
        <end position="23"/>
    </location>
</feature>
<evidence type="ECO:0000313" key="4">
    <source>
        <dbReference type="Proteomes" id="UP000642748"/>
    </source>
</evidence>
<dbReference type="InterPro" id="IPR041698">
    <property type="entry name" value="Methyltransf_25"/>
</dbReference>
<name>A0A8J3R1K4_9ACTN</name>
<proteinExistence type="predicted"/>
<evidence type="ECO:0000259" key="2">
    <source>
        <dbReference type="Pfam" id="PF13649"/>
    </source>
</evidence>
<dbReference type="Pfam" id="PF13649">
    <property type="entry name" value="Methyltransf_25"/>
    <property type="match status" value="1"/>
</dbReference>
<evidence type="ECO:0000313" key="3">
    <source>
        <dbReference type="EMBL" id="GIH20114.1"/>
    </source>
</evidence>